<keyword evidence="4" id="KW-0560">Oxidoreductase</keyword>
<dbReference type="EMBL" id="JAPNKA010000001">
    <property type="protein sequence ID" value="MCY1074674.1"/>
    <property type="molecule type" value="Genomic_DNA"/>
</dbReference>
<name>A0ABT4A050_9BACT</name>
<evidence type="ECO:0000256" key="5">
    <source>
        <dbReference type="ARBA" id="ARBA00023004"/>
    </source>
</evidence>
<evidence type="ECO:0000256" key="6">
    <source>
        <dbReference type="ARBA" id="ARBA00023033"/>
    </source>
</evidence>
<keyword evidence="8" id="KW-1185">Reference proteome</keyword>
<evidence type="ECO:0000256" key="2">
    <source>
        <dbReference type="ARBA" id="ARBA00022617"/>
    </source>
</evidence>
<dbReference type="Pfam" id="PF00067">
    <property type="entry name" value="p450"/>
    <property type="match status" value="1"/>
</dbReference>
<proteinExistence type="inferred from homology"/>
<comment type="similarity">
    <text evidence="1">Belongs to the cytochrome P450 family.</text>
</comment>
<organism evidence="7 8">
    <name type="scientific">Archangium lansingense</name>
    <dbReference type="NCBI Taxonomy" id="2995310"/>
    <lineage>
        <taxon>Bacteria</taxon>
        <taxon>Pseudomonadati</taxon>
        <taxon>Myxococcota</taxon>
        <taxon>Myxococcia</taxon>
        <taxon>Myxococcales</taxon>
        <taxon>Cystobacterineae</taxon>
        <taxon>Archangiaceae</taxon>
        <taxon>Archangium</taxon>
    </lineage>
</organism>
<dbReference type="SUPFAM" id="SSF48264">
    <property type="entry name" value="Cytochrome P450"/>
    <property type="match status" value="1"/>
</dbReference>
<dbReference type="PRINTS" id="PR00463">
    <property type="entry name" value="EP450I"/>
</dbReference>
<sequence>MNTALSIDTPRPLKEYAPSKLELLKAIRREGFLGWMMNTWRQHGDLLRVRMGSQSFVLVTHPDHVRHVNVTGREHYDKAESYDVLRELLLGEGIVTATGDAWRRQRKLMAPFFTPRGVEKFFPIFISDTQRLIEHWQSQHQGSGRPVEMLDEMMQVTAAVILHSVFSTDSGETLMRIKNSIETLVTHISSLRTRPIQVPMWFPTPGNLRFHRAHKLVTAYIQELIARRRALPTEQWPDDLLTKLMTTKDEETGTFMAEQLLVDNGLTMFAAGHETTARTLSFLWYALSQNPEVERRLHAELDAVLGDAPPTLNDLRKLPYTLQVVKEVLRLYPAAPMYARDAVADDELDGVRIPAGTMTLVFSYATHRHPDFWEEPERFEPDRWLPERESARHAHAYHPFAIGPRICLGNNFSLLETHVMAAMLARRFKLRMKPGHVPQIDMSGTLGSRNGLPMLIEAR</sequence>
<evidence type="ECO:0000256" key="4">
    <source>
        <dbReference type="ARBA" id="ARBA00023002"/>
    </source>
</evidence>
<keyword evidence="2" id="KW-0349">Heme</keyword>
<dbReference type="InterPro" id="IPR001128">
    <property type="entry name" value="Cyt_P450"/>
</dbReference>
<keyword evidence="5" id="KW-0408">Iron</keyword>
<dbReference type="Proteomes" id="UP001207654">
    <property type="component" value="Unassembled WGS sequence"/>
</dbReference>
<dbReference type="InterPro" id="IPR050196">
    <property type="entry name" value="Cytochrome_P450_Monoox"/>
</dbReference>
<dbReference type="PANTHER" id="PTHR24291:SF50">
    <property type="entry name" value="BIFUNCTIONAL ALBAFLAVENONE MONOOXYGENASE_TERPENE SYNTHASE"/>
    <property type="match status" value="1"/>
</dbReference>
<accession>A0ABT4A050</accession>
<dbReference type="RefSeq" id="WP_267533633.1">
    <property type="nucleotide sequence ID" value="NZ_JAPNKA010000001.1"/>
</dbReference>
<dbReference type="PRINTS" id="PR00385">
    <property type="entry name" value="P450"/>
</dbReference>
<dbReference type="PANTHER" id="PTHR24291">
    <property type="entry name" value="CYTOCHROME P450 FAMILY 4"/>
    <property type="match status" value="1"/>
</dbReference>
<evidence type="ECO:0000256" key="1">
    <source>
        <dbReference type="ARBA" id="ARBA00010617"/>
    </source>
</evidence>
<gene>
    <name evidence="7" type="ORF">OV287_09250</name>
</gene>
<evidence type="ECO:0000256" key="3">
    <source>
        <dbReference type="ARBA" id="ARBA00022723"/>
    </source>
</evidence>
<dbReference type="InterPro" id="IPR036396">
    <property type="entry name" value="Cyt_P450_sf"/>
</dbReference>
<keyword evidence="3" id="KW-0479">Metal-binding</keyword>
<dbReference type="Gene3D" id="1.10.630.10">
    <property type="entry name" value="Cytochrome P450"/>
    <property type="match status" value="1"/>
</dbReference>
<evidence type="ECO:0000313" key="8">
    <source>
        <dbReference type="Proteomes" id="UP001207654"/>
    </source>
</evidence>
<keyword evidence="6" id="KW-0503">Monooxygenase</keyword>
<dbReference type="CDD" id="cd20620">
    <property type="entry name" value="CYP132-like"/>
    <property type="match status" value="1"/>
</dbReference>
<dbReference type="InterPro" id="IPR002401">
    <property type="entry name" value="Cyt_P450_E_grp-I"/>
</dbReference>
<protein>
    <submittedName>
        <fullName evidence="7">Cytochrome P450</fullName>
    </submittedName>
</protein>
<evidence type="ECO:0000313" key="7">
    <source>
        <dbReference type="EMBL" id="MCY1074674.1"/>
    </source>
</evidence>
<comment type="caution">
    <text evidence="7">The sequence shown here is derived from an EMBL/GenBank/DDBJ whole genome shotgun (WGS) entry which is preliminary data.</text>
</comment>
<reference evidence="7 8" key="1">
    <citation type="submission" date="2022-11" db="EMBL/GenBank/DDBJ databases">
        <title>Minimal conservation of predation-associated metabolite biosynthetic gene clusters underscores biosynthetic potential of Myxococcota including descriptions for ten novel species: Archangium lansinium sp. nov., Myxococcus landrumus sp. nov., Nannocystis bai.</title>
        <authorList>
            <person name="Ahearne A."/>
            <person name="Stevens C."/>
            <person name="Phillips K."/>
        </authorList>
    </citation>
    <scope>NUCLEOTIDE SEQUENCE [LARGE SCALE GENOMIC DNA]</scope>
    <source>
        <strain evidence="7 8">MIWBW</strain>
    </source>
</reference>